<organism evidence="6 7">
    <name type="scientific">Sphingobium cyanobacteriorum</name>
    <dbReference type="NCBI Taxonomy" id="3063954"/>
    <lineage>
        <taxon>Bacteria</taxon>
        <taxon>Pseudomonadati</taxon>
        <taxon>Pseudomonadota</taxon>
        <taxon>Alphaproteobacteria</taxon>
        <taxon>Sphingomonadales</taxon>
        <taxon>Sphingomonadaceae</taxon>
        <taxon>Sphingobium</taxon>
    </lineage>
</organism>
<dbReference type="EMBL" id="JAUQOM010000006">
    <property type="protein sequence ID" value="MDO7836015.1"/>
    <property type="molecule type" value="Genomic_DNA"/>
</dbReference>
<evidence type="ECO:0000313" key="7">
    <source>
        <dbReference type="Proteomes" id="UP001176471"/>
    </source>
</evidence>
<keyword evidence="3" id="KW-0547">Nucleotide-binding</keyword>
<proteinExistence type="inferred from homology"/>
<dbReference type="InterPro" id="IPR027417">
    <property type="entry name" value="P-loop_NTPase"/>
</dbReference>
<dbReference type="PROSITE" id="PS50893">
    <property type="entry name" value="ABC_TRANSPORTER_2"/>
    <property type="match status" value="1"/>
</dbReference>
<dbReference type="Proteomes" id="UP001176471">
    <property type="component" value="Unassembled WGS sequence"/>
</dbReference>
<dbReference type="GO" id="GO:0005524">
    <property type="term" value="F:ATP binding"/>
    <property type="evidence" value="ECO:0007669"/>
    <property type="project" value="UniProtKB-KW"/>
</dbReference>
<dbReference type="InterPro" id="IPR003593">
    <property type="entry name" value="AAA+_ATPase"/>
</dbReference>
<dbReference type="InterPro" id="IPR017871">
    <property type="entry name" value="ABC_transporter-like_CS"/>
</dbReference>
<keyword evidence="2" id="KW-0813">Transport</keyword>
<comment type="caution">
    <text evidence="6">The sequence shown here is derived from an EMBL/GenBank/DDBJ whole genome shotgun (WGS) entry which is preliminary data.</text>
</comment>
<dbReference type="InterPro" id="IPR003439">
    <property type="entry name" value="ABC_transporter-like_ATP-bd"/>
</dbReference>
<comment type="similarity">
    <text evidence="1">Belongs to the ABC transporter superfamily.</text>
</comment>
<dbReference type="SUPFAM" id="SSF52540">
    <property type="entry name" value="P-loop containing nucleoside triphosphate hydrolases"/>
    <property type="match status" value="1"/>
</dbReference>
<evidence type="ECO:0000256" key="3">
    <source>
        <dbReference type="ARBA" id="ARBA00022741"/>
    </source>
</evidence>
<evidence type="ECO:0000259" key="5">
    <source>
        <dbReference type="PROSITE" id="PS50893"/>
    </source>
</evidence>
<evidence type="ECO:0000256" key="1">
    <source>
        <dbReference type="ARBA" id="ARBA00005417"/>
    </source>
</evidence>
<dbReference type="SMART" id="SM00382">
    <property type="entry name" value="AAA"/>
    <property type="match status" value="1"/>
</dbReference>
<dbReference type="PANTHER" id="PTHR46743">
    <property type="entry name" value="TEICHOIC ACIDS EXPORT ATP-BINDING PROTEIN TAGH"/>
    <property type="match status" value="1"/>
</dbReference>
<keyword evidence="4 6" id="KW-0067">ATP-binding</keyword>
<evidence type="ECO:0000313" key="6">
    <source>
        <dbReference type="EMBL" id="MDO7836015.1"/>
    </source>
</evidence>
<dbReference type="RefSeq" id="WP_304536431.1">
    <property type="nucleotide sequence ID" value="NZ_JAUQOM010000006.1"/>
</dbReference>
<protein>
    <submittedName>
        <fullName evidence="6">ABC transporter ATP-binding protein</fullName>
    </submittedName>
</protein>
<evidence type="ECO:0000256" key="2">
    <source>
        <dbReference type="ARBA" id="ARBA00022448"/>
    </source>
</evidence>
<dbReference type="Pfam" id="PF00005">
    <property type="entry name" value="ABC_tran"/>
    <property type="match status" value="1"/>
</dbReference>
<dbReference type="InterPro" id="IPR050683">
    <property type="entry name" value="Bact_Polysacc_Export_ATP-bd"/>
</dbReference>
<dbReference type="PANTHER" id="PTHR46743:SF2">
    <property type="entry name" value="TEICHOIC ACIDS EXPORT ATP-BINDING PROTEIN TAGH"/>
    <property type="match status" value="1"/>
</dbReference>
<sequence>MIRFDNVSKVYEGRGFHNLVLFDLNFTIPKGISLGICGANGAGKSTLMRLIAGAEAPTKGKITRTMSTSWPIGYTSAFQSSLSGADNARFIARIYGKNVAELQDFVEEFAELGPYFHQPLNTYSAGMIARLAFGISLAIKFECYLIDEITAAGDERFRERTERALAERRAEATLLMVSHVPETLRAYCSHGAVLFNGQLSFYDTIDEAIEIHLYNQHAQRTDRS</sequence>
<gene>
    <name evidence="6" type="ORF">Q4610_13260</name>
</gene>
<name>A0ABT8ZNC1_9SPHN</name>
<evidence type="ECO:0000256" key="4">
    <source>
        <dbReference type="ARBA" id="ARBA00022840"/>
    </source>
</evidence>
<feature type="domain" description="ABC transporter" evidence="5">
    <location>
        <begin position="2"/>
        <end position="221"/>
    </location>
</feature>
<dbReference type="PROSITE" id="PS00211">
    <property type="entry name" value="ABC_TRANSPORTER_1"/>
    <property type="match status" value="1"/>
</dbReference>
<dbReference type="InterPro" id="IPR015860">
    <property type="entry name" value="ABC_transpr_TagH-like"/>
</dbReference>
<reference evidence="6" key="1">
    <citation type="submission" date="2023-07" db="EMBL/GenBank/DDBJ databases">
        <title>Bacterial whole genome sequence for Sphingobium sp. HBC34.</title>
        <authorList>
            <person name="Le V."/>
            <person name="Ko S.-R."/>
            <person name="Ahn C.-Y."/>
            <person name="Oh H.-M."/>
        </authorList>
    </citation>
    <scope>NUCLEOTIDE SEQUENCE</scope>
    <source>
        <strain evidence="6">HBC34</strain>
    </source>
</reference>
<keyword evidence="7" id="KW-1185">Reference proteome</keyword>
<dbReference type="CDD" id="cd03220">
    <property type="entry name" value="ABC_KpsT_Wzt"/>
    <property type="match status" value="1"/>
</dbReference>
<dbReference type="Gene3D" id="3.40.50.300">
    <property type="entry name" value="P-loop containing nucleotide triphosphate hydrolases"/>
    <property type="match status" value="1"/>
</dbReference>
<accession>A0ABT8ZNC1</accession>